<dbReference type="AlphaFoldDB" id="A0A2I2L251"/>
<evidence type="ECO:0000256" key="1">
    <source>
        <dbReference type="SAM" id="MobiDB-lite"/>
    </source>
</evidence>
<proteinExistence type="predicted"/>
<dbReference type="EMBL" id="FZMO01000558">
    <property type="protein sequence ID" value="SNQ52003.1"/>
    <property type="molecule type" value="Genomic_DNA"/>
</dbReference>
<organism evidence="2 3">
    <name type="scientific">Frankia canadensis</name>
    <dbReference type="NCBI Taxonomy" id="1836972"/>
    <lineage>
        <taxon>Bacteria</taxon>
        <taxon>Bacillati</taxon>
        <taxon>Actinomycetota</taxon>
        <taxon>Actinomycetes</taxon>
        <taxon>Frankiales</taxon>
        <taxon>Frankiaceae</taxon>
        <taxon>Frankia</taxon>
    </lineage>
</organism>
<protein>
    <submittedName>
        <fullName evidence="2">Uncharacterized protein</fullName>
    </submittedName>
</protein>
<accession>A0A2I2L251</accession>
<reference evidence="2 3" key="1">
    <citation type="submission" date="2017-06" db="EMBL/GenBank/DDBJ databases">
        <authorList>
            <person name="Kim H.J."/>
            <person name="Triplett B.A."/>
        </authorList>
    </citation>
    <scope>NUCLEOTIDE SEQUENCE [LARGE SCALE GENOMIC DNA]</scope>
    <source>
        <strain evidence="2">FRACA_ARgP5</strain>
    </source>
</reference>
<name>A0A2I2L251_9ACTN</name>
<feature type="compositionally biased region" description="Basic and acidic residues" evidence="1">
    <location>
        <begin position="1"/>
        <end position="18"/>
    </location>
</feature>
<keyword evidence="3" id="KW-1185">Reference proteome</keyword>
<feature type="region of interest" description="Disordered" evidence="1">
    <location>
        <begin position="1"/>
        <end position="60"/>
    </location>
</feature>
<sequence>MVQLRADAHRTLEEHAVEADLPASDHGPLDSADAGQDPANAVDQVREVNRLGSRPLAQAS</sequence>
<gene>
    <name evidence="2" type="ORF">FRACA_90006</name>
</gene>
<evidence type="ECO:0000313" key="2">
    <source>
        <dbReference type="EMBL" id="SNQ52003.1"/>
    </source>
</evidence>
<evidence type="ECO:0000313" key="3">
    <source>
        <dbReference type="Proteomes" id="UP000234331"/>
    </source>
</evidence>
<dbReference type="Proteomes" id="UP000234331">
    <property type="component" value="Unassembled WGS sequence"/>
</dbReference>